<comment type="caution">
    <text evidence="4">Lacks conserved residue(s) required for the propagation of feature annotation.</text>
</comment>
<feature type="binding site" evidence="4">
    <location>
        <position position="72"/>
    </location>
    <ligand>
        <name>Zn(2+)</name>
        <dbReference type="ChEBI" id="CHEBI:29105"/>
    </ligand>
</feature>
<proteinExistence type="inferred from homology"/>
<comment type="function">
    <text evidence="4">Catalyzes the deamination of 5-methylthioadenosine and S-adenosyl-L-homocysteine into 5-methylthioinosine and S-inosyl-L-homocysteine, respectively. Is also able to deaminate adenosine.</text>
</comment>
<dbReference type="Proteomes" id="UP000269883">
    <property type="component" value="Chromosome"/>
</dbReference>
<feature type="domain" description="Amidohydrolase-related" evidence="5">
    <location>
        <begin position="63"/>
        <end position="411"/>
    </location>
</feature>
<organism evidence="6 7">
    <name type="scientific">Desulfovibrio ferrophilus</name>
    <dbReference type="NCBI Taxonomy" id="241368"/>
    <lineage>
        <taxon>Bacteria</taxon>
        <taxon>Pseudomonadati</taxon>
        <taxon>Thermodesulfobacteriota</taxon>
        <taxon>Desulfovibrionia</taxon>
        <taxon>Desulfovibrionales</taxon>
        <taxon>Desulfovibrionaceae</taxon>
        <taxon>Desulfovibrio</taxon>
    </lineage>
</organism>
<dbReference type="KEGG" id="dfl:DFE_0874"/>
<keyword evidence="1 4" id="KW-0479">Metal-binding</keyword>
<keyword evidence="7" id="KW-1185">Reference proteome</keyword>
<reference evidence="6 7" key="1">
    <citation type="journal article" date="2018" name="Sci. Adv.">
        <title>Multi-heme cytochromes provide a pathway for survival in energy-limited environments.</title>
        <authorList>
            <person name="Deng X."/>
            <person name="Dohmae N."/>
            <person name="Nealson K.H."/>
            <person name="Hashimoto K."/>
            <person name="Okamoto A."/>
        </authorList>
    </citation>
    <scope>NUCLEOTIDE SEQUENCE [LARGE SCALE GENOMIC DNA]</scope>
    <source>
        <strain evidence="6 7">IS5</strain>
    </source>
</reference>
<name>A0A2Z6AWK4_9BACT</name>
<keyword evidence="3 4" id="KW-0862">Zinc</keyword>
<dbReference type="SUPFAM" id="SSF51556">
    <property type="entry name" value="Metallo-dependent hydrolases"/>
    <property type="match status" value="1"/>
</dbReference>
<dbReference type="InterPro" id="IPR023512">
    <property type="entry name" value="Deaminase_MtaD/DadD"/>
</dbReference>
<dbReference type="InterPro" id="IPR032466">
    <property type="entry name" value="Metal_Hydrolase"/>
</dbReference>
<feature type="binding site" evidence="4">
    <location>
        <position position="308"/>
    </location>
    <ligand>
        <name>Zn(2+)</name>
        <dbReference type="ChEBI" id="CHEBI:29105"/>
    </ligand>
</feature>
<evidence type="ECO:0000256" key="2">
    <source>
        <dbReference type="ARBA" id="ARBA00022801"/>
    </source>
</evidence>
<evidence type="ECO:0000313" key="7">
    <source>
        <dbReference type="Proteomes" id="UP000269883"/>
    </source>
</evidence>
<comment type="catalytic activity">
    <reaction evidence="4">
        <text>S-adenosyl-L-homocysteine + H2O + H(+) = S-inosyl-L-homocysteine + NH4(+)</text>
        <dbReference type="Rhea" id="RHEA:20716"/>
        <dbReference type="ChEBI" id="CHEBI:15377"/>
        <dbReference type="ChEBI" id="CHEBI:15378"/>
        <dbReference type="ChEBI" id="CHEBI:28938"/>
        <dbReference type="ChEBI" id="CHEBI:57856"/>
        <dbReference type="ChEBI" id="CHEBI:57985"/>
        <dbReference type="EC" id="3.5.4.28"/>
    </reaction>
</comment>
<feature type="binding site" evidence="4">
    <location>
        <position position="223"/>
    </location>
    <ligand>
        <name>substrate</name>
    </ligand>
</feature>
<dbReference type="OrthoDB" id="9807210at2"/>
<gene>
    <name evidence="4 6" type="primary">mtaD</name>
    <name evidence="6" type="ORF">DFE_0874</name>
</gene>
<dbReference type="RefSeq" id="WP_126376995.1">
    <property type="nucleotide sequence ID" value="NZ_AP017378.1"/>
</dbReference>
<dbReference type="GO" id="GO:0090614">
    <property type="term" value="F:5'-methylthioadenosine deaminase activity"/>
    <property type="evidence" value="ECO:0007669"/>
    <property type="project" value="UniProtKB-UniRule"/>
</dbReference>
<dbReference type="GO" id="GO:0046872">
    <property type="term" value="F:metal ion binding"/>
    <property type="evidence" value="ECO:0007669"/>
    <property type="project" value="UniProtKB-KW"/>
</dbReference>
<accession>A0A2Z6AWK4</accession>
<feature type="binding site" evidence="4">
    <location>
        <position position="101"/>
    </location>
    <ligand>
        <name>substrate</name>
    </ligand>
</feature>
<dbReference type="CDD" id="cd01298">
    <property type="entry name" value="ATZ_TRZ_like"/>
    <property type="match status" value="1"/>
</dbReference>
<dbReference type="Pfam" id="PF01979">
    <property type="entry name" value="Amidohydro_1"/>
    <property type="match status" value="1"/>
</dbReference>
<evidence type="ECO:0000256" key="4">
    <source>
        <dbReference type="HAMAP-Rule" id="MF_01281"/>
    </source>
</evidence>
<comment type="cofactor">
    <cofactor evidence="4">
        <name>Zn(2+)</name>
        <dbReference type="ChEBI" id="CHEBI:29105"/>
    </cofactor>
    <text evidence="4">Binds 1 zinc ion per subunit.</text>
</comment>
<dbReference type="EMBL" id="AP017378">
    <property type="protein sequence ID" value="BBD07600.1"/>
    <property type="molecule type" value="Genomic_DNA"/>
</dbReference>
<dbReference type="InterPro" id="IPR006680">
    <property type="entry name" value="Amidohydro-rel"/>
</dbReference>
<feature type="binding site" evidence="4">
    <location>
        <position position="193"/>
    </location>
    <ligand>
        <name>substrate</name>
    </ligand>
</feature>
<feature type="binding site" evidence="4">
    <location>
        <position position="220"/>
    </location>
    <ligand>
        <name>Zn(2+)</name>
        <dbReference type="ChEBI" id="CHEBI:29105"/>
    </ligand>
</feature>
<dbReference type="PANTHER" id="PTHR43794">
    <property type="entry name" value="AMINOHYDROLASE SSNA-RELATED"/>
    <property type="match status" value="1"/>
</dbReference>
<dbReference type="SUPFAM" id="SSF51338">
    <property type="entry name" value="Composite domain of metallo-dependent hydrolases"/>
    <property type="match status" value="1"/>
</dbReference>
<dbReference type="Gene3D" id="2.30.40.10">
    <property type="entry name" value="Urease, subunit C, domain 1"/>
    <property type="match status" value="1"/>
</dbReference>
<dbReference type="EC" id="3.5.4.31" evidence="4"/>
<keyword evidence="2 4" id="KW-0378">Hydrolase</keyword>
<dbReference type="FunFam" id="3.20.20.140:FF:000014">
    <property type="entry name" value="5-methylthioadenosine/S-adenosylhomocysteine deaminase"/>
    <property type="match status" value="1"/>
</dbReference>
<dbReference type="HAMAP" id="MF_01281">
    <property type="entry name" value="MTA_SAH_deamin"/>
    <property type="match status" value="1"/>
</dbReference>
<dbReference type="EC" id="3.5.4.28" evidence="4"/>
<sequence>MQTPSPCDLLIRAGVLITQDENRSVLSDGGLAIIDGIIVASGPWAEVASAYSASRTLDLSCRLVLPGLVNTHTHAAMTAFRGLADDLPLMEWLTDHIWPVENRLSPEIVYAGTLLACAEMLATGTTCFGDMYLFEPEAARAVERLGMRAVLGEGVLSFPTRAYETPQQAFEHIEAFTHATRDSTLVRTAVAPHAVYTTSPEILQDSYALAKRLDLPWMIHAAESATETTQCLEHFGKRPVPYLADLGLLTPRSLLVHMVDIDENDIDLVAKAGAGVSHNPRSNMKLANGFCPAQKFMDAGVPVSLGTDGAGSNNSLNMFAEMNAMALLQKAHRMDPTVTKAADVLDAATLTGARALGWPELGSLAPGSPADLTALDLDHPGLAPLYEPISHSVYAATGAEVRMTMVAGEIVYEDGQFPSLPQDELNGLATTLRQWALARNQ</sequence>
<evidence type="ECO:0000256" key="1">
    <source>
        <dbReference type="ARBA" id="ARBA00022723"/>
    </source>
</evidence>
<protein>
    <recommendedName>
        <fullName evidence="4">5-methylthioadenosine/S-adenosylhomocysteine deaminase</fullName>
        <shortName evidence="4">MTA/SAH deaminase</shortName>
        <ecNumber evidence="4">3.5.4.28</ecNumber>
        <ecNumber evidence="4">3.5.4.31</ecNumber>
    </recommendedName>
</protein>
<dbReference type="InterPro" id="IPR050287">
    <property type="entry name" value="MTA/SAH_deaminase"/>
</dbReference>
<dbReference type="Gene3D" id="3.20.20.140">
    <property type="entry name" value="Metal-dependent hydrolases"/>
    <property type="match status" value="1"/>
</dbReference>
<dbReference type="AlphaFoldDB" id="A0A2Z6AWK4"/>
<comment type="similarity">
    <text evidence="4">Belongs to the metallo-dependent hydrolases superfamily. MTA/SAH deaminase family.</text>
</comment>
<evidence type="ECO:0000313" key="6">
    <source>
        <dbReference type="EMBL" id="BBD07600.1"/>
    </source>
</evidence>
<evidence type="ECO:0000259" key="5">
    <source>
        <dbReference type="Pfam" id="PF01979"/>
    </source>
</evidence>
<feature type="binding site" evidence="4">
    <location>
        <position position="308"/>
    </location>
    <ligand>
        <name>substrate</name>
    </ligand>
</feature>
<evidence type="ECO:0000256" key="3">
    <source>
        <dbReference type="ARBA" id="ARBA00022833"/>
    </source>
</evidence>
<comment type="catalytic activity">
    <reaction evidence="4">
        <text>S-methyl-5'-thioadenosine + H2O + H(+) = S-methyl-5'-thioinosine + NH4(+)</text>
        <dbReference type="Rhea" id="RHEA:25025"/>
        <dbReference type="ChEBI" id="CHEBI:15377"/>
        <dbReference type="ChEBI" id="CHEBI:15378"/>
        <dbReference type="ChEBI" id="CHEBI:17509"/>
        <dbReference type="ChEBI" id="CHEBI:28938"/>
        <dbReference type="ChEBI" id="CHEBI:48595"/>
        <dbReference type="EC" id="3.5.4.31"/>
    </reaction>
</comment>
<dbReference type="GO" id="GO:0050270">
    <property type="term" value="F:S-adenosylhomocysteine deaminase activity"/>
    <property type="evidence" value="ECO:0007669"/>
    <property type="project" value="UniProtKB-UniRule"/>
</dbReference>
<feature type="binding site" evidence="4">
    <location>
        <position position="74"/>
    </location>
    <ligand>
        <name>Zn(2+)</name>
        <dbReference type="ChEBI" id="CHEBI:29105"/>
    </ligand>
</feature>
<dbReference type="InterPro" id="IPR011059">
    <property type="entry name" value="Metal-dep_hydrolase_composite"/>
</dbReference>
<dbReference type="PANTHER" id="PTHR43794:SF11">
    <property type="entry name" value="AMIDOHYDROLASE-RELATED DOMAIN-CONTAINING PROTEIN"/>
    <property type="match status" value="1"/>
</dbReference>